<evidence type="ECO:0000256" key="2">
    <source>
        <dbReference type="ARBA" id="ARBA00006997"/>
    </source>
</evidence>
<dbReference type="GO" id="GO:0004765">
    <property type="term" value="F:shikimate kinase activity"/>
    <property type="evidence" value="ECO:0007669"/>
    <property type="project" value="UniProtKB-UniRule"/>
</dbReference>
<dbReference type="PRINTS" id="PR01100">
    <property type="entry name" value="SHIKIMTKNASE"/>
</dbReference>
<dbReference type="UniPathway" id="UPA00053">
    <property type="reaction ID" value="UER00088"/>
</dbReference>
<organism evidence="12 13">
    <name type="scientific">Petrachloros mirabilis ULC683</name>
    <dbReference type="NCBI Taxonomy" id="2781853"/>
    <lineage>
        <taxon>Bacteria</taxon>
        <taxon>Bacillati</taxon>
        <taxon>Cyanobacteriota</taxon>
        <taxon>Cyanophyceae</taxon>
        <taxon>Synechococcales</taxon>
        <taxon>Petrachlorosaceae</taxon>
        <taxon>Petrachloros</taxon>
        <taxon>Petrachloros mirabilis</taxon>
    </lineage>
</organism>
<dbReference type="InterPro" id="IPR027417">
    <property type="entry name" value="P-loop_NTPase"/>
</dbReference>
<dbReference type="InterPro" id="IPR031322">
    <property type="entry name" value="Shikimate/glucono_kinase"/>
</dbReference>
<comment type="similarity">
    <text evidence="2 11">Belongs to the shikimate kinase family.</text>
</comment>
<dbReference type="RefSeq" id="WP_161825344.1">
    <property type="nucleotide sequence ID" value="NZ_WVIC01000017.1"/>
</dbReference>
<comment type="caution">
    <text evidence="11">Lacks conserved residue(s) required for the propagation of feature annotation.</text>
</comment>
<dbReference type="Proteomes" id="UP000607397">
    <property type="component" value="Unassembled WGS sequence"/>
</dbReference>
<feature type="binding site" evidence="11">
    <location>
        <position position="25"/>
    </location>
    <ligand>
        <name>substrate</name>
    </ligand>
</feature>
<dbReference type="AlphaFoldDB" id="A0A8K2A7D9"/>
<keyword evidence="8 11" id="KW-0067">ATP-binding</keyword>
<dbReference type="GO" id="GO:0005524">
    <property type="term" value="F:ATP binding"/>
    <property type="evidence" value="ECO:0007669"/>
    <property type="project" value="UniProtKB-UniRule"/>
</dbReference>
<dbReference type="CDD" id="cd00464">
    <property type="entry name" value="SK"/>
    <property type="match status" value="1"/>
</dbReference>
<evidence type="ECO:0000256" key="4">
    <source>
        <dbReference type="ARBA" id="ARBA00022605"/>
    </source>
</evidence>
<keyword evidence="11" id="KW-0479">Metal-binding</keyword>
<dbReference type="PANTHER" id="PTHR21087">
    <property type="entry name" value="SHIKIMATE KINASE"/>
    <property type="match status" value="1"/>
</dbReference>
<dbReference type="EMBL" id="WVIC01000017">
    <property type="protein sequence ID" value="NCJ06801.1"/>
    <property type="molecule type" value="Genomic_DNA"/>
</dbReference>
<dbReference type="InterPro" id="IPR023000">
    <property type="entry name" value="Shikimate_kinase_CS"/>
</dbReference>
<dbReference type="EC" id="2.7.1.71" evidence="3 11"/>
<feature type="binding site" evidence="11">
    <location>
        <position position="71"/>
    </location>
    <ligand>
        <name>substrate</name>
    </ligand>
</feature>
<dbReference type="GO" id="GO:0009423">
    <property type="term" value="P:chorismate biosynthetic process"/>
    <property type="evidence" value="ECO:0007669"/>
    <property type="project" value="UniProtKB-UniRule"/>
</dbReference>
<dbReference type="GO" id="GO:0000287">
    <property type="term" value="F:magnesium ion binding"/>
    <property type="evidence" value="ECO:0007669"/>
    <property type="project" value="UniProtKB-UniRule"/>
</dbReference>
<comment type="cofactor">
    <cofactor evidence="11">
        <name>Mg(2+)</name>
        <dbReference type="ChEBI" id="CHEBI:18420"/>
    </cofactor>
    <text evidence="11">Binds 1 Mg(2+) ion per subunit.</text>
</comment>
<dbReference type="GO" id="GO:0008652">
    <property type="term" value="P:amino acid biosynthetic process"/>
    <property type="evidence" value="ECO:0007669"/>
    <property type="project" value="UniProtKB-KW"/>
</dbReference>
<evidence type="ECO:0000313" key="13">
    <source>
        <dbReference type="Proteomes" id="UP000607397"/>
    </source>
</evidence>
<evidence type="ECO:0000256" key="10">
    <source>
        <dbReference type="ARBA" id="ARBA00048567"/>
    </source>
</evidence>
<dbReference type="InterPro" id="IPR000623">
    <property type="entry name" value="Shikimate_kinase/TSH1"/>
</dbReference>
<dbReference type="PANTHER" id="PTHR21087:SF16">
    <property type="entry name" value="SHIKIMATE KINASE 1, CHLOROPLASTIC"/>
    <property type="match status" value="1"/>
</dbReference>
<proteinExistence type="inferred from homology"/>
<sequence length="174" mass="19133">MMGAGKSTTGQRLAQQLGYRFFDTDTLITQLTGQSINHIFAELGEAAFRQLETQVLAELSTYKQLVIATGGGIVLTAKNWSYLHHGLVLWLDVPVDQLWQRLRSDHSRPLLQAENPQQTLATLLAHRRPLYAQADLQITVPPGSNTEQVMAQIYQAIPGVVRSHKSAAASSKGS</sequence>
<evidence type="ECO:0000256" key="3">
    <source>
        <dbReference type="ARBA" id="ARBA00012154"/>
    </source>
</evidence>
<dbReference type="HAMAP" id="MF_00109">
    <property type="entry name" value="Shikimate_kinase"/>
    <property type="match status" value="1"/>
</dbReference>
<feature type="binding site" evidence="11">
    <location>
        <position position="7"/>
    </location>
    <ligand>
        <name>Mg(2+)</name>
        <dbReference type="ChEBI" id="CHEBI:18420"/>
    </ligand>
</feature>
<dbReference type="Pfam" id="PF01202">
    <property type="entry name" value="SKI"/>
    <property type="match status" value="1"/>
</dbReference>
<accession>A0A8K2A7D9</accession>
<protein>
    <recommendedName>
        <fullName evidence="3 11">Shikimate kinase</fullName>
        <shortName evidence="11">SK</shortName>
        <ecNumber evidence="3 11">2.7.1.71</ecNumber>
    </recommendedName>
</protein>
<evidence type="ECO:0000313" key="12">
    <source>
        <dbReference type="EMBL" id="NCJ06801.1"/>
    </source>
</evidence>
<gene>
    <name evidence="11" type="primary">aroK</name>
    <name evidence="12" type="ORF">GS597_09825</name>
</gene>
<name>A0A8K2A7D9_9CYAN</name>
<evidence type="ECO:0000256" key="5">
    <source>
        <dbReference type="ARBA" id="ARBA00022679"/>
    </source>
</evidence>
<evidence type="ECO:0000256" key="11">
    <source>
        <dbReference type="HAMAP-Rule" id="MF_00109"/>
    </source>
</evidence>
<keyword evidence="9 11" id="KW-0057">Aromatic amino acid biosynthesis</keyword>
<evidence type="ECO:0000256" key="7">
    <source>
        <dbReference type="ARBA" id="ARBA00022777"/>
    </source>
</evidence>
<comment type="caution">
    <text evidence="12">The sequence shown here is derived from an EMBL/GenBank/DDBJ whole genome shotgun (WGS) entry which is preliminary data.</text>
</comment>
<keyword evidence="11" id="KW-0460">Magnesium</keyword>
<comment type="pathway">
    <text evidence="1 11">Metabolic intermediate biosynthesis; chorismate biosynthesis; chorismate from D-erythrose 4-phosphate and phosphoenolpyruvate: step 5/7.</text>
</comment>
<keyword evidence="5 11" id="KW-0808">Transferase</keyword>
<keyword evidence="13" id="KW-1185">Reference proteome</keyword>
<dbReference type="GO" id="GO:0005829">
    <property type="term" value="C:cytosol"/>
    <property type="evidence" value="ECO:0007669"/>
    <property type="project" value="TreeGrafter"/>
</dbReference>
<feature type="binding site" evidence="11">
    <location>
        <position position="127"/>
    </location>
    <ligand>
        <name>substrate</name>
    </ligand>
</feature>
<keyword evidence="7 11" id="KW-0418">Kinase</keyword>
<feature type="binding site" evidence="11">
    <location>
        <position position="49"/>
    </location>
    <ligand>
        <name>substrate</name>
    </ligand>
</feature>
<keyword evidence="11" id="KW-0963">Cytoplasm</keyword>
<feature type="binding site" evidence="11">
    <location>
        <position position="108"/>
    </location>
    <ligand>
        <name>ATP</name>
        <dbReference type="ChEBI" id="CHEBI:30616"/>
    </ligand>
</feature>
<comment type="catalytic activity">
    <reaction evidence="10 11">
        <text>shikimate + ATP = 3-phosphoshikimate + ADP + H(+)</text>
        <dbReference type="Rhea" id="RHEA:13121"/>
        <dbReference type="ChEBI" id="CHEBI:15378"/>
        <dbReference type="ChEBI" id="CHEBI:30616"/>
        <dbReference type="ChEBI" id="CHEBI:36208"/>
        <dbReference type="ChEBI" id="CHEBI:145989"/>
        <dbReference type="ChEBI" id="CHEBI:456216"/>
        <dbReference type="EC" id="2.7.1.71"/>
    </reaction>
</comment>
<dbReference type="GO" id="GO:0009073">
    <property type="term" value="P:aromatic amino acid family biosynthetic process"/>
    <property type="evidence" value="ECO:0007669"/>
    <property type="project" value="UniProtKB-KW"/>
</dbReference>
<keyword evidence="6 11" id="KW-0547">Nucleotide-binding</keyword>
<comment type="subunit">
    <text evidence="11">Monomer.</text>
</comment>
<reference evidence="12" key="1">
    <citation type="submission" date="2019-12" db="EMBL/GenBank/DDBJ databases">
        <title>High-Quality draft genome sequences of three cyanobacteria isolated from the limestone walls of the Old Cathedral of Coimbra.</title>
        <authorList>
            <person name="Tiago I."/>
            <person name="Soares F."/>
            <person name="Portugal A."/>
        </authorList>
    </citation>
    <scope>NUCLEOTIDE SEQUENCE [LARGE SCALE GENOMIC DNA]</scope>
    <source>
        <strain evidence="12">C</strain>
    </source>
</reference>
<keyword evidence="4 11" id="KW-0028">Amino-acid biosynthesis</keyword>
<evidence type="ECO:0000256" key="6">
    <source>
        <dbReference type="ARBA" id="ARBA00022741"/>
    </source>
</evidence>
<evidence type="ECO:0000256" key="1">
    <source>
        <dbReference type="ARBA" id="ARBA00004842"/>
    </source>
</evidence>
<dbReference type="SUPFAM" id="SSF52540">
    <property type="entry name" value="P-loop containing nucleoside triphosphate hydrolases"/>
    <property type="match status" value="1"/>
</dbReference>
<comment type="subcellular location">
    <subcellularLocation>
        <location evidence="11">Cytoplasm</location>
    </subcellularLocation>
</comment>
<feature type="binding site" evidence="11">
    <location>
        <begin position="3"/>
        <end position="8"/>
    </location>
    <ligand>
        <name>ATP</name>
        <dbReference type="ChEBI" id="CHEBI:30616"/>
    </ligand>
</feature>
<dbReference type="Gene3D" id="3.40.50.300">
    <property type="entry name" value="P-loop containing nucleotide triphosphate hydrolases"/>
    <property type="match status" value="1"/>
</dbReference>
<comment type="function">
    <text evidence="11">Catalyzes the specific phosphorylation of the 3-hydroxyl group of shikimic acid using ATP as a cosubstrate.</text>
</comment>
<evidence type="ECO:0000256" key="9">
    <source>
        <dbReference type="ARBA" id="ARBA00023141"/>
    </source>
</evidence>
<evidence type="ECO:0000256" key="8">
    <source>
        <dbReference type="ARBA" id="ARBA00022840"/>
    </source>
</evidence>
<dbReference type="PROSITE" id="PS01128">
    <property type="entry name" value="SHIKIMATE_KINASE"/>
    <property type="match status" value="1"/>
</dbReference>